<dbReference type="GO" id="GO:0015631">
    <property type="term" value="F:tubulin binding"/>
    <property type="evidence" value="ECO:0007669"/>
    <property type="project" value="TreeGrafter"/>
</dbReference>
<dbReference type="InterPro" id="IPR016655">
    <property type="entry name" value="PFD3"/>
</dbReference>
<feature type="compositionally biased region" description="Acidic residues" evidence="5">
    <location>
        <begin position="127"/>
        <end position="142"/>
    </location>
</feature>
<dbReference type="InterPro" id="IPR009053">
    <property type="entry name" value="Prefoldin"/>
</dbReference>
<evidence type="ECO:0000256" key="3">
    <source>
        <dbReference type="ARBA" id="ARBA00023186"/>
    </source>
</evidence>
<comment type="subunit">
    <text evidence="2">Heterohexamer of two PFD-alpha type and four PFD-beta type subunits.</text>
</comment>
<feature type="region of interest" description="Disordered" evidence="5">
    <location>
        <begin position="119"/>
        <end position="147"/>
    </location>
</feature>
<keyword evidence="3" id="KW-0143">Chaperone</keyword>
<accession>A0A8H3GC41</accession>
<gene>
    <name evidence="6" type="ORF">RDB_LOCUS133498</name>
</gene>
<evidence type="ECO:0000256" key="1">
    <source>
        <dbReference type="ARBA" id="ARBA00010048"/>
    </source>
</evidence>
<dbReference type="AlphaFoldDB" id="A0A8H3GC41"/>
<name>A0A8H3GC41_9AGAM</name>
<proteinExistence type="inferred from homology"/>
<evidence type="ECO:0008006" key="8">
    <source>
        <dbReference type="Google" id="ProtNLM"/>
    </source>
</evidence>
<reference evidence="6" key="1">
    <citation type="submission" date="2021-01" db="EMBL/GenBank/DDBJ databases">
        <authorList>
            <person name="Kaushik A."/>
        </authorList>
    </citation>
    <scope>NUCLEOTIDE SEQUENCE</scope>
    <source>
        <strain evidence="6">AG1-1C</strain>
    </source>
</reference>
<dbReference type="InterPro" id="IPR004127">
    <property type="entry name" value="Prefoldin_subunit_alpha"/>
</dbReference>
<keyword evidence="4" id="KW-0175">Coiled coil</keyword>
<comment type="caution">
    <text evidence="6">The sequence shown here is derived from an EMBL/GenBank/DDBJ whole genome shotgun (WGS) entry which is preliminary data.</text>
</comment>
<sequence length="250" mass="28062">MRILHGGRVLIVSRPRDPSPGPSADFPAHPNHAMASTAESGSSELKTNPRGIPHAPFVSDIEHHIGGPEAECESALRQFQEAIAKYRYMELNLNQRKSGLEEKIPDIKKSLGVVQHLITQRKPAKTDDDDDDNLGDEDEDDESSKKRITTFELNDTLYAEAELEDTDTVCLWLGANVMLSYKLPEAQELLTSKLSSAQQNLSNVTEDLEFLREQITIMEVNTARVYNWDVRRRRLRREAEAAGKAVADPE</sequence>
<dbReference type="CDD" id="cd23156">
    <property type="entry name" value="Prefoldin_3"/>
    <property type="match status" value="1"/>
</dbReference>
<evidence type="ECO:0000313" key="7">
    <source>
        <dbReference type="Proteomes" id="UP000663846"/>
    </source>
</evidence>
<evidence type="ECO:0000256" key="4">
    <source>
        <dbReference type="SAM" id="Coils"/>
    </source>
</evidence>
<dbReference type="GO" id="GO:0007021">
    <property type="term" value="P:tubulin complex assembly"/>
    <property type="evidence" value="ECO:0007669"/>
    <property type="project" value="TreeGrafter"/>
</dbReference>
<evidence type="ECO:0000256" key="2">
    <source>
        <dbReference type="ARBA" id="ARBA00011695"/>
    </source>
</evidence>
<dbReference type="PANTHER" id="PTHR12409">
    <property type="entry name" value="PREFOLDIN SUBUNIT 3"/>
    <property type="match status" value="1"/>
</dbReference>
<evidence type="ECO:0000313" key="6">
    <source>
        <dbReference type="EMBL" id="CAE6443146.1"/>
    </source>
</evidence>
<dbReference type="GO" id="GO:0007017">
    <property type="term" value="P:microtubule-based process"/>
    <property type="evidence" value="ECO:0007669"/>
    <property type="project" value="TreeGrafter"/>
</dbReference>
<comment type="similarity">
    <text evidence="1">Belongs to the prefoldin subunit alpha family.</text>
</comment>
<feature type="coiled-coil region" evidence="4">
    <location>
        <begin position="194"/>
        <end position="221"/>
    </location>
</feature>
<organism evidence="6 7">
    <name type="scientific">Rhizoctonia solani</name>
    <dbReference type="NCBI Taxonomy" id="456999"/>
    <lineage>
        <taxon>Eukaryota</taxon>
        <taxon>Fungi</taxon>
        <taxon>Dikarya</taxon>
        <taxon>Basidiomycota</taxon>
        <taxon>Agaricomycotina</taxon>
        <taxon>Agaricomycetes</taxon>
        <taxon>Cantharellales</taxon>
        <taxon>Ceratobasidiaceae</taxon>
        <taxon>Rhizoctonia</taxon>
    </lineage>
</organism>
<evidence type="ECO:0000256" key="5">
    <source>
        <dbReference type="SAM" id="MobiDB-lite"/>
    </source>
</evidence>
<feature type="region of interest" description="Disordered" evidence="5">
    <location>
        <begin position="1"/>
        <end position="56"/>
    </location>
</feature>
<dbReference type="GO" id="GO:0006457">
    <property type="term" value="P:protein folding"/>
    <property type="evidence" value="ECO:0007669"/>
    <property type="project" value="InterPro"/>
</dbReference>
<dbReference type="EMBL" id="CAJMWS010000422">
    <property type="protein sequence ID" value="CAE6443146.1"/>
    <property type="molecule type" value="Genomic_DNA"/>
</dbReference>
<feature type="compositionally biased region" description="Polar residues" evidence="5">
    <location>
        <begin position="37"/>
        <end position="46"/>
    </location>
</feature>
<dbReference type="GO" id="GO:0016272">
    <property type="term" value="C:prefoldin complex"/>
    <property type="evidence" value="ECO:0007669"/>
    <property type="project" value="InterPro"/>
</dbReference>
<dbReference type="Proteomes" id="UP000663846">
    <property type="component" value="Unassembled WGS sequence"/>
</dbReference>
<dbReference type="SUPFAM" id="SSF46579">
    <property type="entry name" value="Prefoldin"/>
    <property type="match status" value="1"/>
</dbReference>
<dbReference type="Gene3D" id="1.10.287.370">
    <property type="match status" value="1"/>
</dbReference>
<dbReference type="GO" id="GO:0005737">
    <property type="term" value="C:cytoplasm"/>
    <property type="evidence" value="ECO:0007669"/>
    <property type="project" value="TreeGrafter"/>
</dbReference>
<dbReference type="FunFam" id="1.10.287.370:FF:000001">
    <property type="entry name" value="Prefoldin subunit 3"/>
    <property type="match status" value="1"/>
</dbReference>
<dbReference type="Pfam" id="PF02996">
    <property type="entry name" value="Prefoldin"/>
    <property type="match status" value="1"/>
</dbReference>
<dbReference type="PANTHER" id="PTHR12409:SF0">
    <property type="entry name" value="PREFOLDIN SUBUNIT 3"/>
    <property type="match status" value="1"/>
</dbReference>
<protein>
    <recommendedName>
        <fullName evidence="8">Prefoldin subunit 3</fullName>
    </recommendedName>
</protein>